<dbReference type="EMBL" id="UINC01023971">
    <property type="protein sequence ID" value="SVA96713.1"/>
    <property type="molecule type" value="Genomic_DNA"/>
</dbReference>
<dbReference type="SUPFAM" id="SSF52540">
    <property type="entry name" value="P-loop containing nucleoside triphosphate hydrolases"/>
    <property type="match status" value="1"/>
</dbReference>
<evidence type="ECO:0000256" key="4">
    <source>
        <dbReference type="ARBA" id="ARBA00022741"/>
    </source>
</evidence>
<dbReference type="GO" id="GO:0036431">
    <property type="term" value="F:dCMP kinase activity"/>
    <property type="evidence" value="ECO:0007669"/>
    <property type="project" value="InterPro"/>
</dbReference>
<accession>A0A382A6Z5</accession>
<evidence type="ECO:0000256" key="1">
    <source>
        <dbReference type="ARBA" id="ARBA00009427"/>
    </source>
</evidence>
<dbReference type="NCBIfam" id="TIGR00017">
    <property type="entry name" value="cmk"/>
    <property type="match status" value="1"/>
</dbReference>
<protein>
    <recommendedName>
        <fullName evidence="2">(d)CMP kinase</fullName>
        <ecNumber evidence="2">2.7.4.25</ecNumber>
    </recommendedName>
</protein>
<dbReference type="InterPro" id="IPR003136">
    <property type="entry name" value="Cytidylate_kin"/>
</dbReference>
<evidence type="ECO:0000256" key="3">
    <source>
        <dbReference type="ARBA" id="ARBA00022679"/>
    </source>
</evidence>
<reference evidence="10" key="1">
    <citation type="submission" date="2018-05" db="EMBL/GenBank/DDBJ databases">
        <authorList>
            <person name="Lanie J.A."/>
            <person name="Ng W.-L."/>
            <person name="Kazmierczak K.M."/>
            <person name="Andrzejewski T.M."/>
            <person name="Davidsen T.M."/>
            <person name="Wayne K.J."/>
            <person name="Tettelin H."/>
            <person name="Glass J.I."/>
            <person name="Rusch D."/>
            <person name="Podicherti R."/>
            <person name="Tsui H.-C.T."/>
            <person name="Winkler M.E."/>
        </authorList>
    </citation>
    <scope>NUCLEOTIDE SEQUENCE</scope>
</reference>
<dbReference type="CDD" id="cd02020">
    <property type="entry name" value="CMPK"/>
    <property type="match status" value="1"/>
</dbReference>
<sequence length="193" mass="22236">MYRAITFHAISKELIPLTKKNINTLISLLSDIQLDYRINNSTGFYDIYLNNTNLESKLKSLEVSNHVSSIAEIPQIRKYVVKIQKSFQHKGGLVMDGRDIGSVVFPNADLKLFLTASDDVRAKRRYDELINEGHEINYEDIFNNIISRDKKDSKRKDSPLIIPKDAVVIDNSKMNITDQLNFIIKLIKTKFNF</sequence>
<evidence type="ECO:0000256" key="2">
    <source>
        <dbReference type="ARBA" id="ARBA00012906"/>
    </source>
</evidence>
<proteinExistence type="inferred from homology"/>
<feature type="domain" description="Cytidylate kinase" evidence="9">
    <location>
        <begin position="1"/>
        <end position="188"/>
    </location>
</feature>
<dbReference type="AlphaFoldDB" id="A0A382A6Z5"/>
<evidence type="ECO:0000256" key="8">
    <source>
        <dbReference type="ARBA" id="ARBA00048478"/>
    </source>
</evidence>
<dbReference type="Pfam" id="PF02224">
    <property type="entry name" value="Cytidylate_kin"/>
    <property type="match status" value="1"/>
</dbReference>
<comment type="catalytic activity">
    <reaction evidence="8">
        <text>CMP + ATP = CDP + ADP</text>
        <dbReference type="Rhea" id="RHEA:11600"/>
        <dbReference type="ChEBI" id="CHEBI:30616"/>
        <dbReference type="ChEBI" id="CHEBI:58069"/>
        <dbReference type="ChEBI" id="CHEBI:60377"/>
        <dbReference type="ChEBI" id="CHEBI:456216"/>
        <dbReference type="EC" id="2.7.4.25"/>
    </reaction>
</comment>
<dbReference type="GO" id="GO:0006139">
    <property type="term" value="P:nucleobase-containing compound metabolic process"/>
    <property type="evidence" value="ECO:0007669"/>
    <property type="project" value="InterPro"/>
</dbReference>
<keyword evidence="5" id="KW-0418">Kinase</keyword>
<dbReference type="Gene3D" id="3.40.50.300">
    <property type="entry name" value="P-loop containing nucleotide triphosphate hydrolases"/>
    <property type="match status" value="1"/>
</dbReference>
<evidence type="ECO:0000256" key="7">
    <source>
        <dbReference type="ARBA" id="ARBA00047615"/>
    </source>
</evidence>
<gene>
    <name evidence="10" type="ORF">METZ01_LOCUS149567</name>
</gene>
<organism evidence="10">
    <name type="scientific">marine metagenome</name>
    <dbReference type="NCBI Taxonomy" id="408172"/>
    <lineage>
        <taxon>unclassified sequences</taxon>
        <taxon>metagenomes</taxon>
        <taxon>ecological metagenomes</taxon>
    </lineage>
</organism>
<evidence type="ECO:0000256" key="6">
    <source>
        <dbReference type="ARBA" id="ARBA00022840"/>
    </source>
</evidence>
<keyword evidence="6" id="KW-0067">ATP-binding</keyword>
<evidence type="ECO:0000313" key="10">
    <source>
        <dbReference type="EMBL" id="SVA96713.1"/>
    </source>
</evidence>
<comment type="catalytic activity">
    <reaction evidence="7">
        <text>dCMP + ATP = dCDP + ADP</text>
        <dbReference type="Rhea" id="RHEA:25094"/>
        <dbReference type="ChEBI" id="CHEBI:30616"/>
        <dbReference type="ChEBI" id="CHEBI:57566"/>
        <dbReference type="ChEBI" id="CHEBI:58593"/>
        <dbReference type="ChEBI" id="CHEBI:456216"/>
        <dbReference type="EC" id="2.7.4.25"/>
    </reaction>
</comment>
<name>A0A382A6Z5_9ZZZZ</name>
<dbReference type="InterPro" id="IPR027417">
    <property type="entry name" value="P-loop_NTPase"/>
</dbReference>
<dbReference type="EC" id="2.7.4.25" evidence="2"/>
<dbReference type="GO" id="GO:0005524">
    <property type="term" value="F:ATP binding"/>
    <property type="evidence" value="ECO:0007669"/>
    <property type="project" value="UniProtKB-KW"/>
</dbReference>
<evidence type="ECO:0000259" key="9">
    <source>
        <dbReference type="Pfam" id="PF02224"/>
    </source>
</evidence>
<evidence type="ECO:0000256" key="5">
    <source>
        <dbReference type="ARBA" id="ARBA00022777"/>
    </source>
</evidence>
<dbReference type="InterPro" id="IPR011994">
    <property type="entry name" value="Cytidylate_kinase_dom"/>
</dbReference>
<keyword evidence="3" id="KW-0808">Transferase</keyword>
<comment type="similarity">
    <text evidence="1">Belongs to the cytidylate kinase family. Type 1 subfamily.</text>
</comment>
<keyword evidence="4" id="KW-0547">Nucleotide-binding</keyword>